<evidence type="ECO:0000256" key="5">
    <source>
        <dbReference type="ARBA" id="ARBA00022801"/>
    </source>
</evidence>
<keyword evidence="3 11" id="KW-0812">Transmembrane</keyword>
<evidence type="ECO:0000256" key="2">
    <source>
        <dbReference type="ARBA" id="ARBA00022670"/>
    </source>
</evidence>
<dbReference type="GO" id="GO:0046872">
    <property type="term" value="F:metal ion binding"/>
    <property type="evidence" value="ECO:0007669"/>
    <property type="project" value="UniProtKB-KW"/>
</dbReference>
<gene>
    <name evidence="13" type="primary">htpX_1</name>
    <name evidence="13" type="ORF">Poly30_06180</name>
</gene>
<sequence>MRPSLSTPRRLLTPTRESLLRDFRAHEFRSLLRLAVEVVIIAAGLSWWYLQAQSPDGPVRGWKAGALFAVGFLGLFDFVVTQFLSNRKALEDLRPDARFGPHTRDSLLAAVQRVQARLGLGQQRLRVYLAREKDVNASAMRCELLPGWHLLNSVQLNRSIVHLLDEKELESVIGHELGHLFPYAPILRRCMLVHGALAGVLSLVIAQWLYPADFYVFAPLVAILIGRWFAFSTTGVESRLVEFLCDDFGARAAGLTPALTAEIKLGAEHEARSTLLMRVLEAKLQSGSTPIADLMKEYENAMPFGGVQSEEARAQMERGIQARIKQNDETSLMGFFKFAWQGDQTDHTELEQELARMRAVREVAKVPLDPARVLGEPRLMGEMMELLEAYPDRLLFHIPEEISDRGSSHPNVSRRLLYLWRNRDAIASAV</sequence>
<dbReference type="RefSeq" id="WP_145194546.1">
    <property type="nucleotide sequence ID" value="NZ_CP036434.1"/>
</dbReference>
<feature type="domain" description="Peptidase M48" evidence="12">
    <location>
        <begin position="104"/>
        <end position="415"/>
    </location>
</feature>
<dbReference type="Pfam" id="PF01435">
    <property type="entry name" value="Peptidase_M48"/>
    <property type="match status" value="1"/>
</dbReference>
<evidence type="ECO:0000256" key="9">
    <source>
        <dbReference type="ARBA" id="ARBA00023136"/>
    </source>
</evidence>
<evidence type="ECO:0000256" key="10">
    <source>
        <dbReference type="RuleBase" id="RU003983"/>
    </source>
</evidence>
<evidence type="ECO:0000313" key="13">
    <source>
        <dbReference type="EMBL" id="QDV05123.1"/>
    </source>
</evidence>
<keyword evidence="14" id="KW-1185">Reference proteome</keyword>
<keyword evidence="5 10" id="KW-0378">Hydrolase</keyword>
<dbReference type="PANTHER" id="PTHR43221:SF2">
    <property type="entry name" value="PROTEASE HTPX HOMOLOG"/>
    <property type="match status" value="1"/>
</dbReference>
<evidence type="ECO:0000256" key="11">
    <source>
        <dbReference type="SAM" id="Phobius"/>
    </source>
</evidence>
<evidence type="ECO:0000256" key="1">
    <source>
        <dbReference type="ARBA" id="ARBA00022475"/>
    </source>
</evidence>
<keyword evidence="9 11" id="KW-0472">Membrane</keyword>
<evidence type="ECO:0000313" key="14">
    <source>
        <dbReference type="Proteomes" id="UP000320390"/>
    </source>
</evidence>
<feature type="transmembrane region" description="Helical" evidence="11">
    <location>
        <begin position="214"/>
        <end position="230"/>
    </location>
</feature>
<dbReference type="GO" id="GO:0004222">
    <property type="term" value="F:metalloendopeptidase activity"/>
    <property type="evidence" value="ECO:0007669"/>
    <property type="project" value="InterPro"/>
</dbReference>
<dbReference type="InterPro" id="IPR001915">
    <property type="entry name" value="Peptidase_M48"/>
</dbReference>
<evidence type="ECO:0000256" key="4">
    <source>
        <dbReference type="ARBA" id="ARBA00022723"/>
    </source>
</evidence>
<dbReference type="InterPro" id="IPR050083">
    <property type="entry name" value="HtpX_protease"/>
</dbReference>
<protein>
    <submittedName>
        <fullName evidence="13">Protease HtpX</fullName>
    </submittedName>
</protein>
<comment type="cofactor">
    <cofactor evidence="10">
        <name>Zn(2+)</name>
        <dbReference type="ChEBI" id="CHEBI:29105"/>
    </cofactor>
    <text evidence="10">Binds 1 zinc ion per subunit.</text>
</comment>
<keyword evidence="7 11" id="KW-1133">Transmembrane helix</keyword>
<name>A0A518EM07_9BACT</name>
<dbReference type="AlphaFoldDB" id="A0A518EM07"/>
<keyword evidence="1" id="KW-1003">Cell membrane</keyword>
<evidence type="ECO:0000256" key="3">
    <source>
        <dbReference type="ARBA" id="ARBA00022692"/>
    </source>
</evidence>
<dbReference type="Proteomes" id="UP000320390">
    <property type="component" value="Chromosome"/>
</dbReference>
<evidence type="ECO:0000256" key="7">
    <source>
        <dbReference type="ARBA" id="ARBA00022989"/>
    </source>
</evidence>
<feature type="transmembrane region" description="Helical" evidence="11">
    <location>
        <begin position="31"/>
        <end position="50"/>
    </location>
</feature>
<feature type="transmembrane region" description="Helical" evidence="11">
    <location>
        <begin position="62"/>
        <end position="84"/>
    </location>
</feature>
<keyword evidence="4" id="KW-0479">Metal-binding</keyword>
<feature type="transmembrane region" description="Helical" evidence="11">
    <location>
        <begin position="190"/>
        <end position="208"/>
    </location>
</feature>
<evidence type="ECO:0000256" key="8">
    <source>
        <dbReference type="ARBA" id="ARBA00023049"/>
    </source>
</evidence>
<dbReference type="OrthoDB" id="240785at2"/>
<evidence type="ECO:0000256" key="6">
    <source>
        <dbReference type="ARBA" id="ARBA00022833"/>
    </source>
</evidence>
<dbReference type="GO" id="GO:0006508">
    <property type="term" value="P:proteolysis"/>
    <property type="evidence" value="ECO:0007669"/>
    <property type="project" value="UniProtKB-KW"/>
</dbReference>
<dbReference type="EMBL" id="CP036434">
    <property type="protein sequence ID" value="QDV05123.1"/>
    <property type="molecule type" value="Genomic_DNA"/>
</dbReference>
<accession>A0A518EM07</accession>
<organism evidence="13 14">
    <name type="scientific">Saltatorellus ferox</name>
    <dbReference type="NCBI Taxonomy" id="2528018"/>
    <lineage>
        <taxon>Bacteria</taxon>
        <taxon>Pseudomonadati</taxon>
        <taxon>Planctomycetota</taxon>
        <taxon>Planctomycetia</taxon>
        <taxon>Planctomycetia incertae sedis</taxon>
        <taxon>Saltatorellus</taxon>
    </lineage>
</organism>
<proteinExistence type="inferred from homology"/>
<keyword evidence="2 10" id="KW-0645">Protease</keyword>
<dbReference type="Gene3D" id="3.30.2010.10">
    <property type="entry name" value="Metalloproteases ('zincins'), catalytic domain"/>
    <property type="match status" value="1"/>
</dbReference>
<keyword evidence="8 10" id="KW-0482">Metalloprotease</keyword>
<evidence type="ECO:0000259" key="12">
    <source>
        <dbReference type="Pfam" id="PF01435"/>
    </source>
</evidence>
<reference evidence="13 14" key="1">
    <citation type="submission" date="2019-02" db="EMBL/GenBank/DDBJ databases">
        <title>Deep-cultivation of Planctomycetes and their phenomic and genomic characterization uncovers novel biology.</title>
        <authorList>
            <person name="Wiegand S."/>
            <person name="Jogler M."/>
            <person name="Boedeker C."/>
            <person name="Pinto D."/>
            <person name="Vollmers J."/>
            <person name="Rivas-Marin E."/>
            <person name="Kohn T."/>
            <person name="Peeters S.H."/>
            <person name="Heuer A."/>
            <person name="Rast P."/>
            <person name="Oberbeckmann S."/>
            <person name="Bunk B."/>
            <person name="Jeske O."/>
            <person name="Meyerdierks A."/>
            <person name="Storesund J.E."/>
            <person name="Kallscheuer N."/>
            <person name="Luecker S."/>
            <person name="Lage O.M."/>
            <person name="Pohl T."/>
            <person name="Merkel B.J."/>
            <person name="Hornburger P."/>
            <person name="Mueller R.-W."/>
            <person name="Bruemmer F."/>
            <person name="Labrenz M."/>
            <person name="Spormann A.M."/>
            <person name="Op den Camp H."/>
            <person name="Overmann J."/>
            <person name="Amann R."/>
            <person name="Jetten M.S.M."/>
            <person name="Mascher T."/>
            <person name="Medema M.H."/>
            <person name="Devos D.P."/>
            <person name="Kaster A.-K."/>
            <person name="Ovreas L."/>
            <person name="Rohde M."/>
            <person name="Galperin M.Y."/>
            <person name="Jogler C."/>
        </authorList>
    </citation>
    <scope>NUCLEOTIDE SEQUENCE [LARGE SCALE GENOMIC DNA]</scope>
    <source>
        <strain evidence="13 14">Poly30</strain>
    </source>
</reference>
<dbReference type="PANTHER" id="PTHR43221">
    <property type="entry name" value="PROTEASE HTPX"/>
    <property type="match status" value="1"/>
</dbReference>
<comment type="similarity">
    <text evidence="10">Belongs to the peptidase M48 family.</text>
</comment>
<keyword evidence="6 10" id="KW-0862">Zinc</keyword>